<dbReference type="InterPro" id="IPR013785">
    <property type="entry name" value="Aldolase_TIM"/>
</dbReference>
<dbReference type="CDD" id="cd00452">
    <property type="entry name" value="KDPG_aldolase"/>
    <property type="match status" value="1"/>
</dbReference>
<dbReference type="Pfam" id="PF01081">
    <property type="entry name" value="Aldolase"/>
    <property type="match status" value="1"/>
</dbReference>
<keyword evidence="4" id="KW-0456">Lyase</keyword>
<comment type="subunit">
    <text evidence="3">Homotrimer.</text>
</comment>
<evidence type="ECO:0000313" key="6">
    <source>
        <dbReference type="EMBL" id="GAG63345.1"/>
    </source>
</evidence>
<evidence type="ECO:0000256" key="4">
    <source>
        <dbReference type="ARBA" id="ARBA00023239"/>
    </source>
</evidence>
<evidence type="ECO:0000256" key="2">
    <source>
        <dbReference type="ARBA" id="ARBA00006906"/>
    </source>
</evidence>
<gene>
    <name evidence="6" type="ORF">S01H4_07640</name>
</gene>
<dbReference type="Gene3D" id="3.20.20.70">
    <property type="entry name" value="Aldolase class I"/>
    <property type="match status" value="1"/>
</dbReference>
<organism evidence="6">
    <name type="scientific">marine sediment metagenome</name>
    <dbReference type="NCBI Taxonomy" id="412755"/>
    <lineage>
        <taxon>unclassified sequences</taxon>
        <taxon>metagenomes</taxon>
        <taxon>ecological metagenomes</taxon>
    </lineage>
</organism>
<comment type="similarity">
    <text evidence="2">Belongs to the KHG/KDPG aldolase family.</text>
</comment>
<keyword evidence="5" id="KW-0119">Carbohydrate metabolism</keyword>
<dbReference type="SUPFAM" id="SSF51569">
    <property type="entry name" value="Aldolase"/>
    <property type="match status" value="1"/>
</dbReference>
<dbReference type="PANTHER" id="PTHR30246">
    <property type="entry name" value="2-KETO-3-DEOXY-6-PHOSPHOGLUCONATE ALDOLASE"/>
    <property type="match status" value="1"/>
</dbReference>
<dbReference type="InterPro" id="IPR000887">
    <property type="entry name" value="Aldlse_KDPG_KHG"/>
</dbReference>
<sequence length="255" mass="27499">IGAGTVLSIDKAKEAVDAGAEFIVSPGLNPELVEWCLDKEVAITPGIVTPTEVERALKFGLTVLKFFPASIYGGINGCKALYGPYRMIKLIPTGGVSNNNLADYADKSYIHAIGGGWLCKPADINAKNFDKITQVVKESIDTLLGFEFVHIGINADNEQESLATAKKFSDIFGFNLKKGNSSNFSGTGIEVNKSKGLGTMGHIAIKTNSIDRAVYYLGKKGYKVDWSTKKAKGQKTITVYLEKEIGGFAVHLLQK</sequence>
<evidence type="ECO:0008006" key="7">
    <source>
        <dbReference type="Google" id="ProtNLM"/>
    </source>
</evidence>
<dbReference type="PROSITE" id="PS00160">
    <property type="entry name" value="ALDOLASE_KDPG_KHG_2"/>
    <property type="match status" value="1"/>
</dbReference>
<dbReference type="NCBIfam" id="TIGR01182">
    <property type="entry name" value="eda"/>
    <property type="match status" value="1"/>
</dbReference>
<evidence type="ECO:0000256" key="1">
    <source>
        <dbReference type="ARBA" id="ARBA00004761"/>
    </source>
</evidence>
<comment type="pathway">
    <text evidence="1">Carbohydrate acid metabolism.</text>
</comment>
<dbReference type="GO" id="GO:0016829">
    <property type="term" value="F:lyase activity"/>
    <property type="evidence" value="ECO:0007669"/>
    <property type="project" value="UniProtKB-KW"/>
</dbReference>
<protein>
    <recommendedName>
        <fullName evidence="7">2-dehydro-3-deoxyphosphogluconate aldolase</fullName>
    </recommendedName>
</protein>
<reference evidence="6" key="1">
    <citation type="journal article" date="2014" name="Front. Microbiol.">
        <title>High frequency of phylogenetically diverse reductive dehalogenase-homologous genes in deep subseafloor sedimentary metagenomes.</title>
        <authorList>
            <person name="Kawai M."/>
            <person name="Futagami T."/>
            <person name="Toyoda A."/>
            <person name="Takaki Y."/>
            <person name="Nishi S."/>
            <person name="Hori S."/>
            <person name="Arai W."/>
            <person name="Tsubouchi T."/>
            <person name="Morono Y."/>
            <person name="Uchiyama I."/>
            <person name="Ito T."/>
            <person name="Fujiyama A."/>
            <person name="Inagaki F."/>
            <person name="Takami H."/>
        </authorList>
    </citation>
    <scope>NUCLEOTIDE SEQUENCE</scope>
    <source>
        <strain evidence="6">Expedition CK06-06</strain>
    </source>
</reference>
<accession>X0Z2C9</accession>
<dbReference type="AlphaFoldDB" id="X0Z2C9"/>
<comment type="caution">
    <text evidence="6">The sequence shown here is derived from an EMBL/GenBank/DDBJ whole genome shotgun (WGS) entry which is preliminary data.</text>
</comment>
<name>X0Z2C9_9ZZZZ</name>
<feature type="non-terminal residue" evidence="6">
    <location>
        <position position="1"/>
    </location>
</feature>
<proteinExistence type="inferred from homology"/>
<evidence type="ECO:0000256" key="5">
    <source>
        <dbReference type="ARBA" id="ARBA00023277"/>
    </source>
</evidence>
<dbReference type="EMBL" id="BART01002524">
    <property type="protein sequence ID" value="GAG63345.1"/>
    <property type="molecule type" value="Genomic_DNA"/>
</dbReference>
<dbReference type="InterPro" id="IPR031338">
    <property type="entry name" value="KDPG/KHG_AS_2"/>
</dbReference>
<evidence type="ECO:0000256" key="3">
    <source>
        <dbReference type="ARBA" id="ARBA00011233"/>
    </source>
</evidence>
<dbReference type="PANTHER" id="PTHR30246:SF1">
    <property type="entry name" value="2-DEHYDRO-3-DEOXY-6-PHOSPHOGALACTONATE ALDOLASE-RELATED"/>
    <property type="match status" value="1"/>
</dbReference>